<evidence type="ECO:0000313" key="7">
    <source>
        <dbReference type="EMBL" id="PKY01976.1"/>
    </source>
</evidence>
<keyword evidence="1" id="KW-0805">Transcription regulation</keyword>
<dbReference type="GO" id="GO:0000981">
    <property type="term" value="F:DNA-binding transcription factor activity, RNA polymerase II-specific"/>
    <property type="evidence" value="ECO:0007669"/>
    <property type="project" value="InterPro"/>
</dbReference>
<dbReference type="Proteomes" id="UP000234254">
    <property type="component" value="Unassembled WGS sequence"/>
</dbReference>
<feature type="compositionally biased region" description="Low complexity" evidence="5">
    <location>
        <begin position="93"/>
        <end position="103"/>
    </location>
</feature>
<dbReference type="InterPro" id="IPR036864">
    <property type="entry name" value="Zn2-C6_fun-type_DNA-bd_sf"/>
</dbReference>
<dbReference type="SUPFAM" id="SSF57701">
    <property type="entry name" value="Zn2/Cys6 DNA-binding domain"/>
    <property type="match status" value="1"/>
</dbReference>
<gene>
    <name evidence="7" type="ORF">P168DRAFT_320545</name>
</gene>
<dbReference type="GO" id="GO:0008270">
    <property type="term" value="F:zinc ion binding"/>
    <property type="evidence" value="ECO:0007669"/>
    <property type="project" value="InterPro"/>
</dbReference>
<keyword evidence="4" id="KW-0539">Nucleus</keyword>
<keyword evidence="3" id="KW-0804">Transcription</keyword>
<name>A0A2I1CWH3_ASPC2</name>
<dbReference type="Pfam" id="PF00172">
    <property type="entry name" value="Zn_clus"/>
    <property type="match status" value="1"/>
</dbReference>
<proteinExistence type="predicted"/>
<dbReference type="VEuPathDB" id="FungiDB:P168DRAFT_320545"/>
<dbReference type="RefSeq" id="XP_024690570.1">
    <property type="nucleotide sequence ID" value="XM_024840372.1"/>
</dbReference>
<evidence type="ECO:0000256" key="1">
    <source>
        <dbReference type="ARBA" id="ARBA00023015"/>
    </source>
</evidence>
<keyword evidence="2" id="KW-0238">DNA-binding</keyword>
<organism evidence="7 8">
    <name type="scientific">Aspergillus campestris (strain IBT 28561)</name>
    <dbReference type="NCBI Taxonomy" id="1392248"/>
    <lineage>
        <taxon>Eukaryota</taxon>
        <taxon>Fungi</taxon>
        <taxon>Dikarya</taxon>
        <taxon>Ascomycota</taxon>
        <taxon>Pezizomycotina</taxon>
        <taxon>Eurotiomycetes</taxon>
        <taxon>Eurotiomycetidae</taxon>
        <taxon>Eurotiales</taxon>
        <taxon>Aspergillaceae</taxon>
        <taxon>Aspergillus</taxon>
        <taxon>Aspergillus subgen. Circumdati</taxon>
    </lineage>
</organism>
<sequence>MPAVLESMTSTPNSQSLVMDPSADKKRNKLGYHRTSVACVHCRRRKIRCLVAAGDAQGRCENCIRLRKECQFYPVDQQPPVEKKSRPNSQLESASTDPSTASSSPPPVGGGGSDQPDAFFPYPPMPLSSGPDGTTFNPSAFAADPMASFVPGPPVGSAEFTAAPPLDPSVPWDEFTTISDPQLLANMAGGKQAMMNSVPPAMWSPPPNAMAPVPAPSTIPSTPTVPSQTQALSPASTYTLQPDGSVWQIPPRSMPFAAPPDMTAQPYPRIRTRIRPCPRPQTPRDQPAQSFTGGPVHPQSPPPSDLPTAVMSVSYPGQPTAVGFPGWPDVHGMSSMNMVQYPMFAGDPSQQPPFNGGPPMGHGHPGASPG</sequence>
<dbReference type="PANTHER" id="PTHR48192:SF1">
    <property type="entry name" value="ZN(II)2CYS6 TRANSCRIPTION FACTOR (EUROFUNG)"/>
    <property type="match status" value="1"/>
</dbReference>
<dbReference type="PROSITE" id="PS00463">
    <property type="entry name" value="ZN2_CY6_FUNGAL_1"/>
    <property type="match status" value="1"/>
</dbReference>
<dbReference type="EMBL" id="MSFM01000010">
    <property type="protein sequence ID" value="PKY01976.1"/>
    <property type="molecule type" value="Genomic_DNA"/>
</dbReference>
<dbReference type="GO" id="GO:0009893">
    <property type="term" value="P:positive regulation of metabolic process"/>
    <property type="evidence" value="ECO:0007669"/>
    <property type="project" value="UniProtKB-ARBA"/>
</dbReference>
<accession>A0A2I1CWH3</accession>
<feature type="region of interest" description="Disordered" evidence="5">
    <location>
        <begin position="342"/>
        <end position="370"/>
    </location>
</feature>
<evidence type="ECO:0000256" key="3">
    <source>
        <dbReference type="ARBA" id="ARBA00023163"/>
    </source>
</evidence>
<dbReference type="CDD" id="cd00067">
    <property type="entry name" value="GAL4"/>
    <property type="match status" value="1"/>
</dbReference>
<feature type="compositionally biased region" description="Gly residues" evidence="5">
    <location>
        <begin position="358"/>
        <end position="370"/>
    </location>
</feature>
<dbReference type="InterPro" id="IPR001138">
    <property type="entry name" value="Zn2Cys6_DnaBD"/>
</dbReference>
<evidence type="ECO:0000256" key="2">
    <source>
        <dbReference type="ARBA" id="ARBA00023125"/>
    </source>
</evidence>
<reference evidence="7" key="1">
    <citation type="submission" date="2016-12" db="EMBL/GenBank/DDBJ databases">
        <title>The genomes of Aspergillus section Nigri reveals drivers in fungal speciation.</title>
        <authorList>
            <consortium name="DOE Joint Genome Institute"/>
            <person name="Vesth T.C."/>
            <person name="Nybo J."/>
            <person name="Theobald S."/>
            <person name="Brandl J."/>
            <person name="Frisvad J.C."/>
            <person name="Nielsen K.F."/>
            <person name="Lyhne E.K."/>
            <person name="Kogle M.E."/>
            <person name="Kuo A."/>
            <person name="Riley R."/>
            <person name="Clum A."/>
            <person name="Nolan M."/>
            <person name="Lipzen A."/>
            <person name="Salamov A."/>
            <person name="Henrissat B."/>
            <person name="Wiebenga A."/>
            <person name="De vries R.P."/>
            <person name="Grigoriev I.V."/>
            <person name="Mortensen U.H."/>
            <person name="Andersen M.R."/>
            <person name="Baker S.E."/>
        </authorList>
    </citation>
    <scope>NUCLEOTIDE SEQUENCE</scope>
    <source>
        <strain evidence="7">IBT 28561</strain>
    </source>
</reference>
<dbReference type="AlphaFoldDB" id="A0A2I1CWH3"/>
<dbReference type="PANTHER" id="PTHR48192">
    <property type="entry name" value="ZN(2)-C6 FUNGAL-TYPE DOMAIN-CONTAINING PROTEIN"/>
    <property type="match status" value="1"/>
</dbReference>
<dbReference type="SMART" id="SM00066">
    <property type="entry name" value="GAL4"/>
    <property type="match status" value="1"/>
</dbReference>
<dbReference type="GeneID" id="36547896"/>
<comment type="caution">
    <text evidence="7">The sequence shown here is derived from an EMBL/GenBank/DDBJ whole genome shotgun (WGS) entry which is preliminary data.</text>
</comment>
<dbReference type="GO" id="GO:0003677">
    <property type="term" value="F:DNA binding"/>
    <property type="evidence" value="ECO:0007669"/>
    <property type="project" value="UniProtKB-KW"/>
</dbReference>
<feature type="region of interest" description="Disordered" evidence="5">
    <location>
        <begin position="77"/>
        <end position="136"/>
    </location>
</feature>
<protein>
    <recommendedName>
        <fullName evidence="6">Zn(2)-C6 fungal-type domain-containing protein</fullName>
    </recommendedName>
</protein>
<evidence type="ECO:0000259" key="6">
    <source>
        <dbReference type="PROSITE" id="PS50048"/>
    </source>
</evidence>
<dbReference type="OrthoDB" id="4150019at2759"/>
<evidence type="ECO:0000256" key="5">
    <source>
        <dbReference type="SAM" id="MobiDB-lite"/>
    </source>
</evidence>
<feature type="compositionally biased region" description="Polar residues" evidence="5">
    <location>
        <begin position="7"/>
        <end position="17"/>
    </location>
</feature>
<feature type="domain" description="Zn(2)-C6 fungal-type" evidence="6">
    <location>
        <begin position="38"/>
        <end position="72"/>
    </location>
</feature>
<dbReference type="PROSITE" id="PS50048">
    <property type="entry name" value="ZN2_CY6_FUNGAL_2"/>
    <property type="match status" value="1"/>
</dbReference>
<evidence type="ECO:0000256" key="4">
    <source>
        <dbReference type="ARBA" id="ARBA00023242"/>
    </source>
</evidence>
<feature type="region of interest" description="Disordered" evidence="5">
    <location>
        <begin position="273"/>
        <end position="312"/>
    </location>
</feature>
<feature type="region of interest" description="Disordered" evidence="5">
    <location>
        <begin position="1"/>
        <end position="29"/>
    </location>
</feature>
<keyword evidence="8" id="KW-1185">Reference proteome</keyword>
<dbReference type="Gene3D" id="4.10.240.10">
    <property type="entry name" value="Zn(2)-C6 fungal-type DNA-binding domain"/>
    <property type="match status" value="1"/>
</dbReference>
<evidence type="ECO:0000313" key="8">
    <source>
        <dbReference type="Proteomes" id="UP000234254"/>
    </source>
</evidence>